<dbReference type="SUPFAM" id="SSF51735">
    <property type="entry name" value="NAD(P)-binding Rossmann-fold domains"/>
    <property type="match status" value="1"/>
</dbReference>
<dbReference type="AlphaFoldDB" id="A0A6J6PJ95"/>
<reference evidence="1" key="1">
    <citation type="submission" date="2020-05" db="EMBL/GenBank/DDBJ databases">
        <authorList>
            <person name="Chiriac C."/>
            <person name="Salcher M."/>
            <person name="Ghai R."/>
            <person name="Kavagutti S V."/>
        </authorList>
    </citation>
    <scope>NUCLEOTIDE SEQUENCE</scope>
</reference>
<gene>
    <name evidence="1" type="ORF">UFOPK2602_00457</name>
</gene>
<proteinExistence type="predicted"/>
<dbReference type="PANTHER" id="PTHR43796">
    <property type="entry name" value="CARBOXYNORSPERMIDINE SYNTHASE"/>
    <property type="match status" value="1"/>
</dbReference>
<name>A0A6J6PJ95_9ZZZZ</name>
<accession>A0A6J6PJ95</accession>
<dbReference type="EMBL" id="CAEZXX010000020">
    <property type="protein sequence ID" value="CAB4698646.1"/>
    <property type="molecule type" value="Genomic_DNA"/>
</dbReference>
<dbReference type="InterPro" id="IPR036291">
    <property type="entry name" value="NAD(P)-bd_dom_sf"/>
</dbReference>
<sequence>MNAAAGTGRLVRVVGAGAVGARLARAILAAEISVDLEIDDAKPDVARALITGLGDRARAVGELGVGQPDPAVVVLARPKSHIETASKALTAGISVVSVCDDVDDVRSLMSLDRLARRNNATIVVGAAMSPGLSGLVARHLASRLERLDEIHVAIHGTGGPECAIQHHRALGGTALGWTDRAWMERPAGSGRELAWFPEPIGAKDCYRAEMVDPLVLPRAFPEVERVSARMSATRRDRLTARLPMLTPPHPEGGLGGLRVEVRGHRNGERIALVAGLAERTAVATAHVAAVFALALVRNELTPGLVLPGDAVLDTERLLDRLLAAGLVMHEFVGTESRSSW</sequence>
<dbReference type="PANTHER" id="PTHR43796:SF2">
    <property type="entry name" value="CARBOXYNORSPERMIDINE SYNTHASE"/>
    <property type="match status" value="1"/>
</dbReference>
<organism evidence="1">
    <name type="scientific">freshwater metagenome</name>
    <dbReference type="NCBI Taxonomy" id="449393"/>
    <lineage>
        <taxon>unclassified sequences</taxon>
        <taxon>metagenomes</taxon>
        <taxon>ecological metagenomes</taxon>
    </lineage>
</organism>
<evidence type="ECO:0000313" key="1">
    <source>
        <dbReference type="EMBL" id="CAB4698646.1"/>
    </source>
</evidence>
<protein>
    <submittedName>
        <fullName evidence="1">Unannotated protein</fullName>
    </submittedName>
</protein>
<dbReference type="Gene3D" id="3.30.360.10">
    <property type="entry name" value="Dihydrodipicolinate Reductase, domain 2"/>
    <property type="match status" value="1"/>
</dbReference>